<protein>
    <submittedName>
        <fullName evidence="2">Chromate resistance protein</fullName>
    </submittedName>
</protein>
<dbReference type="Pfam" id="PF09828">
    <property type="entry name" value="ChrB_C"/>
    <property type="match status" value="1"/>
</dbReference>
<evidence type="ECO:0000313" key="2">
    <source>
        <dbReference type="EMBL" id="TMI76085.1"/>
    </source>
</evidence>
<evidence type="ECO:0000259" key="1">
    <source>
        <dbReference type="Pfam" id="PF09828"/>
    </source>
</evidence>
<dbReference type="EMBL" id="VBAO01000526">
    <property type="protein sequence ID" value="TMI76085.1"/>
    <property type="molecule type" value="Genomic_DNA"/>
</dbReference>
<dbReference type="Proteomes" id="UP000320048">
    <property type="component" value="Unassembled WGS sequence"/>
</dbReference>
<reference evidence="2 3" key="1">
    <citation type="journal article" date="2019" name="Nat. Microbiol.">
        <title>Mediterranean grassland soil C-N compound turnover is dependent on rainfall and depth, and is mediated by genomically divergent microorganisms.</title>
        <authorList>
            <person name="Diamond S."/>
            <person name="Andeer P.F."/>
            <person name="Li Z."/>
            <person name="Crits-Christoph A."/>
            <person name="Burstein D."/>
            <person name="Anantharaman K."/>
            <person name="Lane K.R."/>
            <person name="Thomas B.C."/>
            <person name="Pan C."/>
            <person name="Northen T.R."/>
            <person name="Banfield J.F."/>
        </authorList>
    </citation>
    <scope>NUCLEOTIDE SEQUENCE [LARGE SCALE GENOMIC DNA]</scope>
    <source>
        <strain evidence="2">NP_7</strain>
    </source>
</reference>
<accession>A0A537IXT6</accession>
<proteinExistence type="predicted"/>
<evidence type="ECO:0000313" key="3">
    <source>
        <dbReference type="Proteomes" id="UP000320048"/>
    </source>
</evidence>
<feature type="domain" description="ChrB C-terminal" evidence="1">
    <location>
        <begin position="3"/>
        <end position="123"/>
    </location>
</feature>
<dbReference type="AlphaFoldDB" id="A0A537IXT6"/>
<gene>
    <name evidence="2" type="ORF">E6H04_15240</name>
</gene>
<organism evidence="2 3">
    <name type="scientific">Candidatus Segetimicrobium genomatis</name>
    <dbReference type="NCBI Taxonomy" id="2569760"/>
    <lineage>
        <taxon>Bacteria</taxon>
        <taxon>Bacillati</taxon>
        <taxon>Candidatus Sysuimicrobiota</taxon>
        <taxon>Candidatus Sysuimicrobiia</taxon>
        <taxon>Candidatus Sysuimicrobiales</taxon>
        <taxon>Candidatus Segetimicrobiaceae</taxon>
        <taxon>Candidatus Segetimicrobium</taxon>
    </lineage>
</organism>
<dbReference type="InterPro" id="IPR018634">
    <property type="entry name" value="ChrB_C"/>
</dbReference>
<name>A0A537IXT6_9BACT</name>
<sequence>MKWVTRKNAHVDRIACPWLIRRFVDREAEFLFVGTDDKGVELGHVGGRCSFESILLKYHLTDPALDRLARIVHGADIAEDFGIAPEAAGLKAIAHGFALVHGENDNEKIRLETPLYDALYAWCQQLGGQGR</sequence>
<comment type="caution">
    <text evidence="2">The sequence shown here is derived from an EMBL/GenBank/DDBJ whole genome shotgun (WGS) entry which is preliminary data.</text>
</comment>